<feature type="chain" id="PRO_5001980514" evidence="1">
    <location>
        <begin position="18"/>
        <end position="149"/>
    </location>
</feature>
<evidence type="ECO:0000313" key="2">
    <source>
        <dbReference type="EMBL" id="ELP86151.1"/>
    </source>
</evidence>
<evidence type="ECO:0000313" key="3">
    <source>
        <dbReference type="Proteomes" id="UP000014680"/>
    </source>
</evidence>
<reference evidence="2 3" key="1">
    <citation type="submission" date="2012-10" db="EMBL/GenBank/DDBJ databases">
        <authorList>
            <person name="Zafar N."/>
            <person name="Inman J."/>
            <person name="Hall N."/>
            <person name="Lorenzi H."/>
            <person name="Caler E."/>
        </authorList>
    </citation>
    <scope>NUCLEOTIDE SEQUENCE [LARGE SCALE GENOMIC DNA]</scope>
    <source>
        <strain evidence="2 3">IP1</strain>
    </source>
</reference>
<gene>
    <name evidence="2" type="ORF">EIN_328180</name>
</gene>
<dbReference type="RefSeq" id="XP_004185497.1">
    <property type="nucleotide sequence ID" value="XM_004185449.1"/>
</dbReference>
<dbReference type="Proteomes" id="UP000014680">
    <property type="component" value="Unassembled WGS sequence"/>
</dbReference>
<keyword evidence="3" id="KW-1185">Reference proteome</keyword>
<evidence type="ECO:0000256" key="1">
    <source>
        <dbReference type="SAM" id="SignalP"/>
    </source>
</evidence>
<dbReference type="AlphaFoldDB" id="A0A0A1U3J8"/>
<dbReference type="KEGG" id="eiv:EIN_328180"/>
<dbReference type="VEuPathDB" id="AmoebaDB:EIN_328180"/>
<keyword evidence="1" id="KW-0732">Signal</keyword>
<protein>
    <submittedName>
        <fullName evidence="2">Uncharacterized protein</fullName>
    </submittedName>
</protein>
<proteinExistence type="predicted"/>
<dbReference type="EMBL" id="KB207015">
    <property type="protein sequence ID" value="ELP86151.1"/>
    <property type="molecule type" value="Genomic_DNA"/>
</dbReference>
<name>A0A0A1U3J8_ENTIV</name>
<organism evidence="2 3">
    <name type="scientific">Entamoeba invadens IP1</name>
    <dbReference type="NCBI Taxonomy" id="370355"/>
    <lineage>
        <taxon>Eukaryota</taxon>
        <taxon>Amoebozoa</taxon>
        <taxon>Evosea</taxon>
        <taxon>Archamoebae</taxon>
        <taxon>Mastigamoebida</taxon>
        <taxon>Entamoebidae</taxon>
        <taxon>Entamoeba</taxon>
    </lineage>
</organism>
<accession>A0A0A1U3J8</accession>
<feature type="signal peptide" evidence="1">
    <location>
        <begin position="1"/>
        <end position="17"/>
    </location>
</feature>
<sequence>MCVKVLILSFFVIFVRSNTYQLDSTKLTAQVTYEDHTKFDFAVNIFAPCCNVNKIRTKCVVHDSSEKGSIDQTITYDYLNMIMTVPLDLPNGQYLILVYRHVGSCFVKGEPYFSLNYTSGGISQSKHYIMPYSIQTHANMSGGKLQHSQ</sequence>
<dbReference type="GeneID" id="14885103"/>